<feature type="active site" evidence="13">
    <location>
        <position position="307"/>
    </location>
</feature>
<comment type="cofactor">
    <cofactor evidence="14 15">
        <name>Zn(2+)</name>
        <dbReference type="ChEBI" id="CHEBI:29105"/>
    </cofactor>
    <text evidence="14 15">Binds 1 zinc ion per subunit.</text>
</comment>
<gene>
    <name evidence="18" type="ORF">AWRI3578_g62</name>
</gene>
<evidence type="ECO:0000256" key="7">
    <source>
        <dbReference type="ARBA" id="ARBA00022833"/>
    </source>
</evidence>
<dbReference type="Pfam" id="PF01435">
    <property type="entry name" value="Peptidase_M48"/>
    <property type="match status" value="1"/>
</dbReference>
<comment type="similarity">
    <text evidence="12 15">Belongs to the peptidase M48A family.</text>
</comment>
<dbReference type="PANTHER" id="PTHR10120">
    <property type="entry name" value="CAAX PRENYL PROTEASE 1"/>
    <property type="match status" value="1"/>
</dbReference>
<feature type="active site" description="Proton donor" evidence="13">
    <location>
        <position position="409"/>
    </location>
</feature>
<keyword evidence="8 15" id="KW-1133">Transmembrane helix</keyword>
<evidence type="ECO:0000256" key="10">
    <source>
        <dbReference type="ARBA" id="ARBA00023136"/>
    </source>
</evidence>
<evidence type="ECO:0000256" key="14">
    <source>
        <dbReference type="PIRSR" id="PIRSR627057-2"/>
    </source>
</evidence>
<evidence type="ECO:0000256" key="8">
    <source>
        <dbReference type="ARBA" id="ARBA00022989"/>
    </source>
</evidence>
<evidence type="ECO:0000256" key="12">
    <source>
        <dbReference type="ARBA" id="ARBA00060927"/>
    </source>
</evidence>
<dbReference type="GO" id="GO:0004222">
    <property type="term" value="F:metalloendopeptidase activity"/>
    <property type="evidence" value="ECO:0007669"/>
    <property type="project" value="UniProtKB-UniRule"/>
</dbReference>
<keyword evidence="6 15" id="KW-0256">Endoplasmic reticulum</keyword>
<evidence type="ECO:0000313" key="18">
    <source>
        <dbReference type="EMBL" id="OEJ92266.1"/>
    </source>
</evidence>
<proteinExistence type="inferred from homology"/>
<dbReference type="FunFam" id="3.30.2010.10:FF:000002">
    <property type="entry name" value="CAAX prenyl protease"/>
    <property type="match status" value="1"/>
</dbReference>
<keyword evidence="7 14" id="KW-0862">Zinc</keyword>
<evidence type="ECO:0000256" key="9">
    <source>
        <dbReference type="ARBA" id="ARBA00023049"/>
    </source>
</evidence>
<evidence type="ECO:0000256" key="6">
    <source>
        <dbReference type="ARBA" id="ARBA00022824"/>
    </source>
</evidence>
<keyword evidence="5 15" id="KW-0378">Hydrolase</keyword>
<dbReference type="Gene3D" id="3.30.2010.10">
    <property type="entry name" value="Metalloproteases ('zincins'), catalytic domain"/>
    <property type="match status" value="1"/>
</dbReference>
<comment type="caution">
    <text evidence="15">Lacks conserved residue(s) required for the propagation of feature annotation.</text>
</comment>
<feature type="transmembrane region" description="Helical" evidence="15">
    <location>
        <begin position="126"/>
        <end position="148"/>
    </location>
</feature>
<keyword evidence="9 15" id="KW-0482">Metalloprotease</keyword>
<dbReference type="Proteomes" id="UP000095605">
    <property type="component" value="Unassembled WGS sequence"/>
</dbReference>
<keyword evidence="3 15" id="KW-0812">Transmembrane</keyword>
<comment type="subcellular location">
    <subcellularLocation>
        <location evidence="1 15">Endoplasmic reticulum membrane</location>
        <topology evidence="1 15">Multi-pass membrane protein</topology>
    </subcellularLocation>
</comment>
<dbReference type="GO" id="GO:0005789">
    <property type="term" value="C:endoplasmic reticulum membrane"/>
    <property type="evidence" value="ECO:0007669"/>
    <property type="project" value="UniProtKB-SubCell"/>
</dbReference>
<dbReference type="EMBL" id="LPNL01000001">
    <property type="protein sequence ID" value="OEJ92266.1"/>
    <property type="molecule type" value="Genomic_DNA"/>
</dbReference>
<evidence type="ECO:0000256" key="3">
    <source>
        <dbReference type="ARBA" id="ARBA00022692"/>
    </source>
</evidence>
<dbReference type="InterPro" id="IPR027057">
    <property type="entry name" value="CAXX_Prtase_1"/>
</dbReference>
<evidence type="ECO:0000256" key="5">
    <source>
        <dbReference type="ARBA" id="ARBA00022801"/>
    </source>
</evidence>
<feature type="transmembrane region" description="Helical" evidence="15">
    <location>
        <begin position="203"/>
        <end position="221"/>
    </location>
</feature>
<feature type="transmembrane region" description="Helical" evidence="15">
    <location>
        <begin position="86"/>
        <end position="106"/>
    </location>
</feature>
<keyword evidence="2 15" id="KW-0645">Protease</keyword>
<feature type="domain" description="CAAX prenyl protease 1 N-terminal" evidence="17">
    <location>
        <begin position="43"/>
        <end position="231"/>
    </location>
</feature>
<dbReference type="InterPro" id="IPR032456">
    <property type="entry name" value="Peptidase_M48_N"/>
</dbReference>
<evidence type="ECO:0000256" key="1">
    <source>
        <dbReference type="ARBA" id="ARBA00004477"/>
    </source>
</evidence>
<evidence type="ECO:0000256" key="4">
    <source>
        <dbReference type="ARBA" id="ARBA00022723"/>
    </source>
</evidence>
<keyword evidence="10 15" id="KW-0472">Membrane</keyword>
<dbReference type="AlphaFoldDB" id="A0A1E5RZK6"/>
<keyword evidence="19" id="KW-1185">Reference proteome</keyword>
<accession>A0A1E5RZK6</accession>
<dbReference type="OrthoDB" id="360839at2759"/>
<dbReference type="Pfam" id="PF16491">
    <property type="entry name" value="Peptidase_M48_N"/>
    <property type="match status" value="1"/>
</dbReference>
<feature type="domain" description="Peptidase M48" evidence="16">
    <location>
        <begin position="235"/>
        <end position="460"/>
    </location>
</feature>
<name>A0A1E5RZK6_9ASCO</name>
<evidence type="ECO:0000256" key="2">
    <source>
        <dbReference type="ARBA" id="ARBA00022670"/>
    </source>
</evidence>
<feature type="binding site" evidence="14">
    <location>
        <position position="310"/>
    </location>
    <ligand>
        <name>Zn(2+)</name>
        <dbReference type="ChEBI" id="CHEBI:29105"/>
        <note>catalytic</note>
    </ligand>
</feature>
<comment type="catalytic activity">
    <reaction evidence="11 15">
        <text>Hydrolyzes the peptide bond -P2-(S-farnesyl or geranylgeranyl)C-P1'-P2'-P3'-COOH where P1' and P2' are amino acids with aliphatic side chains and P3' is any C-terminal residue.</text>
        <dbReference type="EC" id="3.4.24.84"/>
    </reaction>
</comment>
<evidence type="ECO:0000256" key="11">
    <source>
        <dbReference type="ARBA" id="ARBA00044456"/>
    </source>
</evidence>
<evidence type="ECO:0000259" key="17">
    <source>
        <dbReference type="Pfam" id="PF16491"/>
    </source>
</evidence>
<evidence type="ECO:0000259" key="16">
    <source>
        <dbReference type="Pfam" id="PF01435"/>
    </source>
</evidence>
<comment type="caution">
    <text evidence="18">The sequence shown here is derived from an EMBL/GenBank/DDBJ whole genome shotgun (WGS) entry which is preliminary data.</text>
</comment>
<evidence type="ECO:0000313" key="19">
    <source>
        <dbReference type="Proteomes" id="UP000095605"/>
    </source>
</evidence>
<dbReference type="InterPro" id="IPR001915">
    <property type="entry name" value="Peptidase_M48"/>
</dbReference>
<reference evidence="19" key="1">
    <citation type="journal article" date="2016" name="Genome Announc.">
        <title>Genome sequences of three species of Hanseniaspora isolated from spontaneous wine fermentations.</title>
        <authorList>
            <person name="Sternes P.R."/>
            <person name="Lee D."/>
            <person name="Kutyna D.R."/>
            <person name="Borneman A.R."/>
        </authorList>
    </citation>
    <scope>NUCLEOTIDE SEQUENCE [LARGE SCALE GENOMIC DNA]</scope>
    <source>
        <strain evidence="19">AWRI3578</strain>
    </source>
</reference>
<dbReference type="GO" id="GO:0046872">
    <property type="term" value="F:metal ion binding"/>
    <property type="evidence" value="ECO:0007669"/>
    <property type="project" value="UniProtKB-UniRule"/>
</dbReference>
<keyword evidence="4 14" id="KW-0479">Metal-binding</keyword>
<feature type="transmembrane region" description="Helical" evidence="15">
    <location>
        <begin position="169"/>
        <end position="191"/>
    </location>
</feature>
<feature type="binding site" evidence="14">
    <location>
        <position position="306"/>
    </location>
    <ligand>
        <name>Zn(2+)</name>
        <dbReference type="ChEBI" id="CHEBI:29105"/>
        <note>catalytic</note>
    </ligand>
</feature>
<dbReference type="CDD" id="cd07343">
    <property type="entry name" value="M48A_Zmpste24p_like"/>
    <property type="match status" value="1"/>
</dbReference>
<comment type="function">
    <text evidence="15">Proteolytically removes the C-terminal three residues of farnesylated proteins.</text>
</comment>
<evidence type="ECO:0000256" key="15">
    <source>
        <dbReference type="RuleBase" id="RU366005"/>
    </source>
</evidence>
<sequence length="471" mass="53789">MLFAFGKLPIIDSLDLSDFPFKKVIFGITCANFLFERYVAYRQYKLLKSENKKVPKALEGHVDEEKFAKSDAYGLAKSKFEMVTSFTSLVVDLATLTMFSSIWNYSVSIGNCILSTIMRKPFVMSLNANNIAFFILSQTISTFLNLPVSYYQHFVLEEEFGFNKMTKSLFFMDSIKTLLLVNAIGSIPLYILGLVLKKCTENFVFYIWMFMIGLQITLFFLNDLVIQPLFYTFTPLNNKELEDKINALAKECGFPLSEIYMIDGSKRSSHSNAYFSGLPFMKKKIVIFDTLIKDSSIDEVVAVLGHEIGHWKMNHISQMLIISQVHLTTFLMLFDMVFKNAKMFADFNFIIDPLSKVPTASLPGSNYALVNDFPFLVGLLIFSQLVQPTNLLMNFGMNLFSRHNEYQADNYAAKLGKGEDLKKALIQLQITNLSTISVDKLFSMYHYSHPVLCERLEAIDIYTSEHEKKSG</sequence>
<evidence type="ECO:0000256" key="13">
    <source>
        <dbReference type="PIRSR" id="PIRSR627057-1"/>
    </source>
</evidence>
<feature type="binding site" evidence="14">
    <location>
        <position position="405"/>
    </location>
    <ligand>
        <name>Zn(2+)</name>
        <dbReference type="ChEBI" id="CHEBI:29105"/>
        <note>catalytic</note>
    </ligand>
</feature>
<dbReference type="EC" id="3.4.24.84" evidence="15"/>
<protein>
    <recommendedName>
        <fullName evidence="15">CAAX prenyl protease</fullName>
        <ecNumber evidence="15">3.4.24.84</ecNumber>
    </recommendedName>
</protein>
<dbReference type="GO" id="GO:0071586">
    <property type="term" value="P:CAAX-box protein processing"/>
    <property type="evidence" value="ECO:0007669"/>
    <property type="project" value="UniProtKB-UniRule"/>
</dbReference>
<organism evidence="18 19">
    <name type="scientific">Hanseniaspora opuntiae</name>
    <dbReference type="NCBI Taxonomy" id="211096"/>
    <lineage>
        <taxon>Eukaryota</taxon>
        <taxon>Fungi</taxon>
        <taxon>Dikarya</taxon>
        <taxon>Ascomycota</taxon>
        <taxon>Saccharomycotina</taxon>
        <taxon>Saccharomycetes</taxon>
        <taxon>Saccharomycodales</taxon>
        <taxon>Saccharomycodaceae</taxon>
        <taxon>Hanseniaspora</taxon>
    </lineage>
</organism>